<accession>A0A7S1QCX9</accession>
<dbReference type="Gene3D" id="2.60.40.150">
    <property type="entry name" value="C2 domain"/>
    <property type="match status" value="1"/>
</dbReference>
<feature type="domain" description="C2" evidence="2">
    <location>
        <begin position="98"/>
        <end position="222"/>
    </location>
</feature>
<dbReference type="InterPro" id="IPR000008">
    <property type="entry name" value="C2_dom"/>
</dbReference>
<organism evidence="3">
    <name type="scientific">Neobodo designis</name>
    <name type="common">Flagellated protozoan</name>
    <name type="synonym">Bodo designis</name>
    <dbReference type="NCBI Taxonomy" id="312471"/>
    <lineage>
        <taxon>Eukaryota</taxon>
        <taxon>Discoba</taxon>
        <taxon>Euglenozoa</taxon>
        <taxon>Kinetoplastea</taxon>
        <taxon>Metakinetoplastina</taxon>
        <taxon>Neobodonida</taxon>
        <taxon>Neobodo</taxon>
    </lineage>
</organism>
<dbReference type="SUPFAM" id="SSF49562">
    <property type="entry name" value="C2 domain (Calcium/lipid-binding domain, CaLB)"/>
    <property type="match status" value="1"/>
</dbReference>
<evidence type="ECO:0000313" key="3">
    <source>
        <dbReference type="EMBL" id="CAD9132625.1"/>
    </source>
</evidence>
<feature type="region of interest" description="Disordered" evidence="1">
    <location>
        <begin position="1"/>
        <end position="32"/>
    </location>
</feature>
<evidence type="ECO:0000256" key="1">
    <source>
        <dbReference type="SAM" id="MobiDB-lite"/>
    </source>
</evidence>
<dbReference type="InterPro" id="IPR035892">
    <property type="entry name" value="C2_domain_sf"/>
</dbReference>
<dbReference type="AlphaFoldDB" id="A0A7S1QCX9"/>
<dbReference type="SMART" id="SM00239">
    <property type="entry name" value="C2"/>
    <property type="match status" value="1"/>
</dbReference>
<evidence type="ECO:0000259" key="2">
    <source>
        <dbReference type="PROSITE" id="PS50004"/>
    </source>
</evidence>
<sequence>MSKAVTPAENEPTAAESPDTNPESPKDDEVERAKQLAAIEEELNTCRTAQDEEYTTLVEDERREWRRVRIDGARSARAAKDAEQVRIRREEKQKELNDRNEVLDYWAPIKSARSGAITFTVVRAENLGGFFASAMLHTNPYVVVKYGDQIEVESEVVRNDECPEFDFETYFAVEDDTKPILVTVMERTLSSRYGVGMIIGSTTVDLRREYENLAKSAPDGVYTEKCSVIQPLYDTAGNKLSDMKVTIEWMLRLRVTNNMVFCDECGRLDVRCTCSPEEKQARRDALAQELRVKQLQTLAARNLRVTEEEEVAERTRIVDETQFGFNSIARAGNVDLARIRAAIRRKRLAERKGGAGANAAAEAAEVDEAAEKEVVEACANAGMPATQYDPVDLYARDDTNLRGVPDAVIVSESKPKEDKGGCCIVA</sequence>
<proteinExistence type="predicted"/>
<reference evidence="3" key="1">
    <citation type="submission" date="2021-01" db="EMBL/GenBank/DDBJ databases">
        <authorList>
            <person name="Corre E."/>
            <person name="Pelletier E."/>
            <person name="Niang G."/>
            <person name="Scheremetjew M."/>
            <person name="Finn R."/>
            <person name="Kale V."/>
            <person name="Holt S."/>
            <person name="Cochrane G."/>
            <person name="Meng A."/>
            <person name="Brown T."/>
            <person name="Cohen L."/>
        </authorList>
    </citation>
    <scope>NUCLEOTIDE SEQUENCE</scope>
    <source>
        <strain evidence="3">CCAP 1951/1</strain>
    </source>
</reference>
<dbReference type="EMBL" id="HBGF01034791">
    <property type="protein sequence ID" value="CAD9132625.1"/>
    <property type="molecule type" value="Transcribed_RNA"/>
</dbReference>
<dbReference type="PROSITE" id="PS50004">
    <property type="entry name" value="C2"/>
    <property type="match status" value="1"/>
</dbReference>
<gene>
    <name evidence="3" type="ORF">NDES1114_LOCUS23323</name>
</gene>
<protein>
    <recommendedName>
        <fullName evidence="2">C2 domain-containing protein</fullName>
    </recommendedName>
</protein>
<dbReference type="CDD" id="cd00030">
    <property type="entry name" value="C2"/>
    <property type="match status" value="1"/>
</dbReference>
<dbReference type="Pfam" id="PF00168">
    <property type="entry name" value="C2"/>
    <property type="match status" value="1"/>
</dbReference>
<name>A0A7S1QCX9_NEODS</name>